<organism evidence="3 4">
    <name type="scientific">Collinsella stercoris DSM 13279</name>
    <dbReference type="NCBI Taxonomy" id="445975"/>
    <lineage>
        <taxon>Bacteria</taxon>
        <taxon>Bacillati</taxon>
        <taxon>Actinomycetota</taxon>
        <taxon>Coriobacteriia</taxon>
        <taxon>Coriobacteriales</taxon>
        <taxon>Coriobacteriaceae</taxon>
        <taxon>Collinsella</taxon>
    </lineage>
</organism>
<keyword evidence="4" id="KW-1185">Reference proteome</keyword>
<dbReference type="NCBIfam" id="TIGR02452">
    <property type="entry name" value="TIGR02452 family protein"/>
    <property type="match status" value="1"/>
</dbReference>
<dbReference type="Gene3D" id="3.40.220.10">
    <property type="entry name" value="Leucine Aminopeptidase, subunit E, domain 1"/>
    <property type="match status" value="1"/>
</dbReference>
<reference evidence="3 4" key="1">
    <citation type="submission" date="2008-10" db="EMBL/GenBank/DDBJ databases">
        <title>Draft genome sequence of Collinsella stercoris (DSM 13279).</title>
        <authorList>
            <person name="Sudarsanam P."/>
            <person name="Ley R."/>
            <person name="Guruge J."/>
            <person name="Turnbaugh P.J."/>
            <person name="Mahowald M."/>
            <person name="Liep D."/>
            <person name="Gordon J."/>
        </authorList>
    </citation>
    <scope>NUCLEOTIDE SEQUENCE [LARGE SCALE GENOMIC DNA]</scope>
    <source>
        <strain evidence="3 4">DSM 13279</strain>
    </source>
</reference>
<proteinExistence type="predicted"/>
<accession>B6GCW3</accession>
<gene>
    <name evidence="3" type="ORF">COLSTE_01940</name>
</gene>
<dbReference type="AlphaFoldDB" id="B6GCW3"/>
<dbReference type="OrthoDB" id="9806181at2"/>
<dbReference type="SUPFAM" id="SSF52949">
    <property type="entry name" value="Macro domain-like"/>
    <property type="match status" value="1"/>
</dbReference>
<reference evidence="3 4" key="2">
    <citation type="submission" date="2008-10" db="EMBL/GenBank/DDBJ databases">
        <authorList>
            <person name="Fulton L."/>
            <person name="Clifton S."/>
            <person name="Fulton B."/>
            <person name="Xu J."/>
            <person name="Minx P."/>
            <person name="Pepin K.H."/>
            <person name="Johnson M."/>
            <person name="Thiruvilangam P."/>
            <person name="Bhonagiri V."/>
            <person name="Nash W.E."/>
            <person name="Mardis E.R."/>
            <person name="Wilson R.K."/>
        </authorList>
    </citation>
    <scope>NUCLEOTIDE SEQUENCE [LARGE SCALE GENOMIC DNA]</scope>
    <source>
        <strain evidence="3 4">DSM 13279</strain>
    </source>
</reference>
<dbReference type="HOGENOM" id="CLU_024412_3_0_11"/>
<evidence type="ECO:0000313" key="3">
    <source>
        <dbReference type="EMBL" id="EEA89875.1"/>
    </source>
</evidence>
<feature type="domain" description="Microbial-type PARG catalytic" evidence="2">
    <location>
        <begin position="40"/>
        <end position="155"/>
    </location>
</feature>
<dbReference type="Proteomes" id="UP000003560">
    <property type="component" value="Unassembled WGS sequence"/>
</dbReference>
<feature type="compositionally biased region" description="Basic and acidic residues" evidence="1">
    <location>
        <begin position="17"/>
        <end position="29"/>
    </location>
</feature>
<evidence type="ECO:0000256" key="1">
    <source>
        <dbReference type="SAM" id="MobiDB-lite"/>
    </source>
</evidence>
<dbReference type="InterPro" id="IPR043472">
    <property type="entry name" value="Macro_dom-like"/>
</dbReference>
<dbReference type="InterPro" id="IPR019261">
    <property type="entry name" value="PARG_cat_microbial"/>
</dbReference>
<feature type="region of interest" description="Disordered" evidence="1">
    <location>
        <begin position="1"/>
        <end position="29"/>
    </location>
</feature>
<dbReference type="PANTHER" id="PTHR35596:SF1">
    <property type="entry name" value="MICROBIAL-TYPE PARG CATALYTIC DOMAIN-CONTAINING PROTEIN"/>
    <property type="match status" value="1"/>
</dbReference>
<evidence type="ECO:0000313" key="4">
    <source>
        <dbReference type="Proteomes" id="UP000003560"/>
    </source>
</evidence>
<name>B6GCW3_9ACTN</name>
<dbReference type="EMBL" id="ABXJ01000111">
    <property type="protein sequence ID" value="EEA89875.1"/>
    <property type="molecule type" value="Genomic_DNA"/>
</dbReference>
<evidence type="ECO:0000259" key="2">
    <source>
        <dbReference type="Pfam" id="PF10021"/>
    </source>
</evidence>
<dbReference type="PANTHER" id="PTHR35596">
    <property type="entry name" value="DUF2263 DOMAIN-CONTAINING PROTEIN"/>
    <property type="match status" value="1"/>
</dbReference>
<dbReference type="eggNOG" id="COG4295">
    <property type="taxonomic scope" value="Bacteria"/>
</dbReference>
<dbReference type="Pfam" id="PF10021">
    <property type="entry name" value="PARG_cat_microb"/>
    <property type="match status" value="1"/>
</dbReference>
<dbReference type="GeneID" id="98003593"/>
<dbReference type="InterPro" id="IPR012664">
    <property type="entry name" value="CHP02452"/>
</dbReference>
<comment type="caution">
    <text evidence="3">The sequence shown here is derived from an EMBL/GenBank/DDBJ whole genome shotgun (WGS) entry which is preliminary data.</text>
</comment>
<sequence>MAEGRSGQRSNPRKLARANEAKRHTEQMASRYGREIERSLAGVRRVEAPVRSEVEGCVPEVTVMAADAVAAILETGRGRAEFCDLAVLDFASFVNPGGGYIRGAWAQEEALCAESFLYNVLEKQGDWYGENRRRNINCELYRNRGLVVPKVRFTREKLHAYADVLVVAAPNARRSRQEYHVKDEVLVRAMRERIRFALDVVDALGHKKVVLGAWGCGVFGWEADVVAELFREELAAGAHGVEQVVFAVPRDRFNDNLAQFEHAFAAFPDKNPVSFAQVAAERAAAAEREAAAAAQNDEDEDDWRKYL</sequence>
<dbReference type="STRING" id="445975.COLSTE_01940"/>
<dbReference type="RefSeq" id="WP_006721570.1">
    <property type="nucleotide sequence ID" value="NZ_CP085935.1"/>
</dbReference>
<protein>
    <submittedName>
        <fullName evidence="3">TIGR02452 family protein</fullName>
    </submittedName>
</protein>